<protein>
    <recommendedName>
        <fullName evidence="8">CST complex subunit Stn1 N-terminal domain-containing protein</fullName>
    </recommendedName>
</protein>
<evidence type="ECO:0000313" key="6">
    <source>
        <dbReference type="EMBL" id="CCE61285.1"/>
    </source>
</evidence>
<proteinExistence type="predicted"/>
<reference evidence="6 7" key="1">
    <citation type="journal article" date="2011" name="Proc. Natl. Acad. Sci. U.S.A.">
        <title>Evolutionary erosion of yeast sex chromosomes by mating-type switching accidents.</title>
        <authorList>
            <person name="Gordon J.L."/>
            <person name="Armisen D."/>
            <person name="Proux-Wera E."/>
            <person name="Oheigeartaigh S.S."/>
            <person name="Byrne K.P."/>
            <person name="Wolfe K.H."/>
        </authorList>
    </citation>
    <scope>NUCLEOTIDE SEQUENCE [LARGE SCALE GENOMIC DNA]</scope>
    <source>
        <strain evidence="7">ATCC 24235 / CBS 4417 / NBRC 1672 / NRRL Y-8282 / UCD 70-5</strain>
    </source>
</reference>
<organism evidence="6 7">
    <name type="scientific">Tetrapisispora phaffii (strain ATCC 24235 / CBS 4417 / NBRC 1672 / NRRL Y-8282 / UCD 70-5)</name>
    <name type="common">Yeast</name>
    <name type="synonym">Fabospora phaffii</name>
    <dbReference type="NCBI Taxonomy" id="1071381"/>
    <lineage>
        <taxon>Eukaryota</taxon>
        <taxon>Fungi</taxon>
        <taxon>Dikarya</taxon>
        <taxon>Ascomycota</taxon>
        <taxon>Saccharomycotina</taxon>
        <taxon>Saccharomycetes</taxon>
        <taxon>Saccharomycetales</taxon>
        <taxon>Saccharomycetaceae</taxon>
        <taxon>Tetrapisispora</taxon>
    </lineage>
</organism>
<dbReference type="Proteomes" id="UP000005666">
    <property type="component" value="Chromosome 1"/>
</dbReference>
<dbReference type="InterPro" id="IPR038240">
    <property type="entry name" value="Stn1_C_sf"/>
</dbReference>
<keyword evidence="7" id="KW-1185">Reference proteome</keyword>
<dbReference type="Pfam" id="PF10451">
    <property type="entry name" value="Stn1"/>
    <property type="match status" value="1"/>
</dbReference>
<dbReference type="Gene3D" id="3.30.1370.230">
    <property type="entry name" value="Stn1, C-terminal wHTH domain"/>
    <property type="match status" value="1"/>
</dbReference>
<comment type="subcellular location">
    <subcellularLocation>
        <location evidence="1">Chromosome</location>
        <location evidence="1">Telomere</location>
    </subcellularLocation>
</comment>
<dbReference type="AlphaFoldDB" id="G8BN07"/>
<dbReference type="RefSeq" id="XP_003683719.1">
    <property type="nucleotide sequence ID" value="XM_003683671.1"/>
</dbReference>
<sequence length="540" mass="64220">MESYDYVTHIEGNKYFYIPNLFKFNNHYYDFKKGEEIDEFFYHFRYKNLLTYDIVKNFYKNKQIHLNYYKYQSLDNNIFFINNHPLNCVSISGFVQHFKIRSINKKEFIVIKIDDNSVNDHFDYLSCKISVEKFRTLNLFNSNRYESFKKLHCKKVRIFGSVNSRCNEFDIEYIKLIDEKNSLIDECEHWKSCIENRHELYDNNWVVDSSILKKLLFSNRISNEKDISNDSEEANSKQESVFETKNRKYKSLNYYDDGVECNYIETLQYKDLRNEIEITSPYASRIDKKFNPHVYLKLREEQTSHENMEDGENPGKCLPVDLVLKPQVAERIACESVESRDALDEESGSKGIARIPETNSKKYNNILLKILLFDCEDLVSTDYLLKLLKLQKLDGNTENITIPKLIFAENNDTFSNKFSHYEFTLLKEYLVDLQKIELIRVNNAGDTMDLNNLHRLFSYCHKHCKLFINLKYNTVTINHSLIKKKLDIHKVPDMVIINIYRESIKNFVNQNPRLLKSWFIEVNANRSSILYLKYPGNVDT</sequence>
<evidence type="ECO:0000259" key="4">
    <source>
        <dbReference type="Pfam" id="PF10451"/>
    </source>
</evidence>
<dbReference type="HOGENOM" id="CLU_582904_0_0_1"/>
<evidence type="ECO:0008006" key="8">
    <source>
        <dbReference type="Google" id="ProtNLM"/>
    </source>
</evidence>
<dbReference type="InterPro" id="IPR024263">
    <property type="entry name" value="Stn1_C_fungi"/>
</dbReference>
<dbReference type="OrthoDB" id="77828at2759"/>
<dbReference type="InterPro" id="IPR018856">
    <property type="entry name" value="Stn1_N"/>
</dbReference>
<dbReference type="KEGG" id="tpf:TPHA_0A02030"/>
<evidence type="ECO:0000256" key="2">
    <source>
        <dbReference type="ARBA" id="ARBA00022454"/>
    </source>
</evidence>
<evidence type="ECO:0000313" key="7">
    <source>
        <dbReference type="Proteomes" id="UP000005666"/>
    </source>
</evidence>
<feature type="domain" description="CST complex subunit Stn1 N-terminal" evidence="4">
    <location>
        <begin position="37"/>
        <end position="285"/>
    </location>
</feature>
<dbReference type="GeneID" id="11532229"/>
<dbReference type="Gene3D" id="2.40.50.1040">
    <property type="match status" value="1"/>
</dbReference>
<evidence type="ECO:0000256" key="3">
    <source>
        <dbReference type="ARBA" id="ARBA00022895"/>
    </source>
</evidence>
<keyword evidence="2" id="KW-0158">Chromosome</keyword>
<dbReference type="GO" id="GO:0016233">
    <property type="term" value="P:telomere capping"/>
    <property type="evidence" value="ECO:0007669"/>
    <property type="project" value="InterPro"/>
</dbReference>
<dbReference type="EMBL" id="HE612856">
    <property type="protein sequence ID" value="CCE61285.1"/>
    <property type="molecule type" value="Genomic_DNA"/>
</dbReference>
<name>G8BN07_TETPH</name>
<dbReference type="GO" id="GO:1990879">
    <property type="term" value="C:CST complex"/>
    <property type="evidence" value="ECO:0007669"/>
    <property type="project" value="InterPro"/>
</dbReference>
<evidence type="ECO:0000256" key="1">
    <source>
        <dbReference type="ARBA" id="ARBA00004574"/>
    </source>
</evidence>
<dbReference type="Pfam" id="PF12659">
    <property type="entry name" value="Stn1_C"/>
    <property type="match status" value="1"/>
</dbReference>
<dbReference type="STRING" id="1071381.G8BN07"/>
<evidence type="ECO:0000259" key="5">
    <source>
        <dbReference type="Pfam" id="PF12659"/>
    </source>
</evidence>
<accession>G8BN07</accession>
<feature type="domain" description="Stn1 C-terminal fungi" evidence="5">
    <location>
        <begin position="367"/>
        <end position="534"/>
    </location>
</feature>
<keyword evidence="3" id="KW-0779">Telomere</keyword>
<gene>
    <name evidence="6" type="primary">TPHA0A02030</name>
    <name evidence="6" type="ordered locus">TPHA_0A02030</name>
</gene>